<sequence length="205" mass="23731">MRLLTILAFVGLVLNLVLADDSPGFFLKITKNVPRLGKRSENFVMKNIPRIGRSSFIGGQQSSSVTPLMAWLWDLDIEPVKRRYPTSDQIKALERELNVVQPVNSNTLIELLDKNAIPSEQVKFVHWKDFDRALQSDMDLYAKVIQLGRRPDQRLKEDLNLNSYIPIFGTNNEQNGDFIMLNSNDRDLYGSRSRFDRNFMKYNHL</sequence>
<feature type="chain" id="PRO_5002814896" evidence="1">
    <location>
        <begin position="20"/>
        <end position="205"/>
    </location>
</feature>
<dbReference type="OrthoDB" id="6339926at2759"/>
<keyword evidence="1" id="KW-0732">Signal</keyword>
<dbReference type="GO" id="GO:0001664">
    <property type="term" value="F:G protein-coupled receptor binding"/>
    <property type="evidence" value="ECO:0007669"/>
    <property type="project" value="EnsemblMetazoa"/>
</dbReference>
<dbReference type="STRING" id="7260.B4MPA2"/>
<dbReference type="PhylomeDB" id="B4MPA2"/>
<name>B4MPA2_DROWI</name>
<dbReference type="GO" id="GO:0018990">
    <property type="term" value="P:ecdysis, chitin-based cuticle"/>
    <property type="evidence" value="ECO:0007669"/>
    <property type="project" value="EnsemblMetazoa"/>
</dbReference>
<dbReference type="AlphaFoldDB" id="B4MPA2"/>
<dbReference type="GO" id="GO:0007218">
    <property type="term" value="P:neuropeptide signaling pathway"/>
    <property type="evidence" value="ECO:0007669"/>
    <property type="project" value="EnsemblMetazoa"/>
</dbReference>
<reference evidence="2 3" key="1">
    <citation type="journal article" date="2007" name="Nature">
        <title>Evolution of genes and genomes on the Drosophila phylogeny.</title>
        <authorList>
            <consortium name="Drosophila 12 Genomes Consortium"/>
            <person name="Clark A.G."/>
            <person name="Eisen M.B."/>
            <person name="Smith D.R."/>
            <person name="Bergman C.M."/>
            <person name="Oliver B."/>
            <person name="Markow T.A."/>
            <person name="Kaufman T.C."/>
            <person name="Kellis M."/>
            <person name="Gelbart W."/>
            <person name="Iyer V.N."/>
            <person name="Pollard D.A."/>
            <person name="Sackton T.B."/>
            <person name="Larracuente A.M."/>
            <person name="Singh N.D."/>
            <person name="Abad J.P."/>
            <person name="Abt D.N."/>
            <person name="Adryan B."/>
            <person name="Aguade M."/>
            <person name="Akashi H."/>
            <person name="Anderson W.W."/>
            <person name="Aquadro C.F."/>
            <person name="Ardell D.H."/>
            <person name="Arguello R."/>
            <person name="Artieri C.G."/>
            <person name="Barbash D.A."/>
            <person name="Barker D."/>
            <person name="Barsanti P."/>
            <person name="Batterham P."/>
            <person name="Batzoglou S."/>
            <person name="Begun D."/>
            <person name="Bhutkar A."/>
            <person name="Blanco E."/>
            <person name="Bosak S.A."/>
            <person name="Bradley R.K."/>
            <person name="Brand A.D."/>
            <person name="Brent M.R."/>
            <person name="Brooks A.N."/>
            <person name="Brown R.H."/>
            <person name="Butlin R.K."/>
            <person name="Caggese C."/>
            <person name="Calvi B.R."/>
            <person name="Bernardo de Carvalho A."/>
            <person name="Caspi A."/>
            <person name="Castrezana S."/>
            <person name="Celniker S.E."/>
            <person name="Chang J.L."/>
            <person name="Chapple C."/>
            <person name="Chatterji S."/>
            <person name="Chinwalla A."/>
            <person name="Civetta A."/>
            <person name="Clifton S.W."/>
            <person name="Comeron J.M."/>
            <person name="Costello J.C."/>
            <person name="Coyne J.A."/>
            <person name="Daub J."/>
            <person name="David R.G."/>
            <person name="Delcher A.L."/>
            <person name="Delehaunty K."/>
            <person name="Do C.B."/>
            <person name="Ebling H."/>
            <person name="Edwards K."/>
            <person name="Eickbush T."/>
            <person name="Evans J.D."/>
            <person name="Filipski A."/>
            <person name="Findeiss S."/>
            <person name="Freyhult E."/>
            <person name="Fulton L."/>
            <person name="Fulton R."/>
            <person name="Garcia A.C."/>
            <person name="Gardiner A."/>
            <person name="Garfield D.A."/>
            <person name="Garvin B.E."/>
            <person name="Gibson G."/>
            <person name="Gilbert D."/>
            <person name="Gnerre S."/>
            <person name="Godfrey J."/>
            <person name="Good R."/>
            <person name="Gotea V."/>
            <person name="Gravely B."/>
            <person name="Greenberg A.J."/>
            <person name="Griffiths-Jones S."/>
            <person name="Gross S."/>
            <person name="Guigo R."/>
            <person name="Gustafson E.A."/>
            <person name="Haerty W."/>
            <person name="Hahn M.W."/>
            <person name="Halligan D.L."/>
            <person name="Halpern A.L."/>
            <person name="Halter G.M."/>
            <person name="Han M.V."/>
            <person name="Heger A."/>
            <person name="Hillier L."/>
            <person name="Hinrichs A.S."/>
            <person name="Holmes I."/>
            <person name="Hoskins R.A."/>
            <person name="Hubisz M.J."/>
            <person name="Hultmark D."/>
            <person name="Huntley M.A."/>
            <person name="Jaffe D.B."/>
            <person name="Jagadeeshan S."/>
            <person name="Jeck W.R."/>
            <person name="Johnson J."/>
            <person name="Jones C.D."/>
            <person name="Jordan W.C."/>
            <person name="Karpen G.H."/>
            <person name="Kataoka E."/>
            <person name="Keightley P.D."/>
            <person name="Kheradpour P."/>
            <person name="Kirkness E.F."/>
            <person name="Koerich L.B."/>
            <person name="Kristiansen K."/>
            <person name="Kudrna D."/>
            <person name="Kulathinal R.J."/>
            <person name="Kumar S."/>
            <person name="Kwok R."/>
            <person name="Lander E."/>
            <person name="Langley C.H."/>
            <person name="Lapoint R."/>
            <person name="Lazzaro B.P."/>
            <person name="Lee S.J."/>
            <person name="Levesque L."/>
            <person name="Li R."/>
            <person name="Lin C.F."/>
            <person name="Lin M.F."/>
            <person name="Lindblad-Toh K."/>
            <person name="Llopart A."/>
            <person name="Long M."/>
            <person name="Low L."/>
            <person name="Lozovsky E."/>
            <person name="Lu J."/>
            <person name="Luo M."/>
            <person name="Machado C.A."/>
            <person name="Makalowski W."/>
            <person name="Marzo M."/>
            <person name="Matsuda M."/>
            <person name="Matzkin L."/>
            <person name="McAllister B."/>
            <person name="McBride C.S."/>
            <person name="McKernan B."/>
            <person name="McKernan K."/>
            <person name="Mendez-Lago M."/>
            <person name="Minx P."/>
            <person name="Mollenhauer M.U."/>
            <person name="Montooth K."/>
            <person name="Mount S.M."/>
            <person name="Mu X."/>
            <person name="Myers E."/>
            <person name="Negre B."/>
            <person name="Newfeld S."/>
            <person name="Nielsen R."/>
            <person name="Noor M.A."/>
            <person name="O'Grady P."/>
            <person name="Pachter L."/>
            <person name="Papaceit M."/>
            <person name="Parisi M.J."/>
            <person name="Parisi M."/>
            <person name="Parts L."/>
            <person name="Pedersen J.S."/>
            <person name="Pesole G."/>
            <person name="Phillippy A.M."/>
            <person name="Ponting C.P."/>
            <person name="Pop M."/>
            <person name="Porcelli D."/>
            <person name="Powell J.R."/>
            <person name="Prohaska S."/>
            <person name="Pruitt K."/>
            <person name="Puig M."/>
            <person name="Quesneville H."/>
            <person name="Ram K.R."/>
            <person name="Rand D."/>
            <person name="Rasmussen M.D."/>
            <person name="Reed L.K."/>
            <person name="Reenan R."/>
            <person name="Reily A."/>
            <person name="Remington K.A."/>
            <person name="Rieger T.T."/>
            <person name="Ritchie M.G."/>
            <person name="Robin C."/>
            <person name="Rogers Y.H."/>
            <person name="Rohde C."/>
            <person name="Rozas J."/>
            <person name="Rubenfield M.J."/>
            <person name="Ruiz A."/>
            <person name="Russo S."/>
            <person name="Salzberg S.L."/>
            <person name="Sanchez-Gracia A."/>
            <person name="Saranga D.J."/>
            <person name="Sato H."/>
            <person name="Schaeffer S.W."/>
            <person name="Schatz M.C."/>
            <person name="Schlenke T."/>
            <person name="Schwartz R."/>
            <person name="Segarra C."/>
            <person name="Singh R.S."/>
            <person name="Sirot L."/>
            <person name="Sirota M."/>
            <person name="Sisneros N.B."/>
            <person name="Smith C.D."/>
            <person name="Smith T.F."/>
            <person name="Spieth J."/>
            <person name="Stage D.E."/>
            <person name="Stark A."/>
            <person name="Stephan W."/>
            <person name="Strausberg R.L."/>
            <person name="Strempel S."/>
            <person name="Sturgill D."/>
            <person name="Sutton G."/>
            <person name="Sutton G.G."/>
            <person name="Tao W."/>
            <person name="Teichmann S."/>
            <person name="Tobari Y.N."/>
            <person name="Tomimura Y."/>
            <person name="Tsolas J.M."/>
            <person name="Valente V.L."/>
            <person name="Venter E."/>
            <person name="Venter J.C."/>
            <person name="Vicario S."/>
            <person name="Vieira F.G."/>
            <person name="Vilella A.J."/>
            <person name="Villasante A."/>
            <person name="Walenz B."/>
            <person name="Wang J."/>
            <person name="Wasserman M."/>
            <person name="Watts T."/>
            <person name="Wilson D."/>
            <person name="Wilson R.K."/>
            <person name="Wing R.A."/>
            <person name="Wolfner M.F."/>
            <person name="Wong A."/>
            <person name="Wong G.K."/>
            <person name="Wu C.I."/>
            <person name="Wu G."/>
            <person name="Yamamoto D."/>
            <person name="Yang H.P."/>
            <person name="Yang S.P."/>
            <person name="Yorke J.A."/>
            <person name="Yoshida K."/>
            <person name="Zdobnov E."/>
            <person name="Zhang P."/>
            <person name="Zhang Y."/>
            <person name="Zimin A.V."/>
            <person name="Baldwin J."/>
            <person name="Abdouelleil A."/>
            <person name="Abdulkadir J."/>
            <person name="Abebe A."/>
            <person name="Abera B."/>
            <person name="Abreu J."/>
            <person name="Acer S.C."/>
            <person name="Aftuck L."/>
            <person name="Alexander A."/>
            <person name="An P."/>
            <person name="Anderson E."/>
            <person name="Anderson S."/>
            <person name="Arachi H."/>
            <person name="Azer M."/>
            <person name="Bachantsang P."/>
            <person name="Barry A."/>
            <person name="Bayul T."/>
            <person name="Berlin A."/>
            <person name="Bessette D."/>
            <person name="Bloom T."/>
            <person name="Blye J."/>
            <person name="Boguslavskiy L."/>
            <person name="Bonnet C."/>
            <person name="Boukhgalter B."/>
            <person name="Bourzgui I."/>
            <person name="Brown A."/>
            <person name="Cahill P."/>
            <person name="Channer S."/>
            <person name="Cheshatsang Y."/>
            <person name="Chuda L."/>
            <person name="Citroen M."/>
            <person name="Collymore A."/>
            <person name="Cooke P."/>
            <person name="Costello M."/>
            <person name="D'Aco K."/>
            <person name="Daza R."/>
            <person name="De Haan G."/>
            <person name="DeGray S."/>
            <person name="DeMaso C."/>
            <person name="Dhargay N."/>
            <person name="Dooley K."/>
            <person name="Dooley E."/>
            <person name="Doricent M."/>
            <person name="Dorje P."/>
            <person name="Dorjee K."/>
            <person name="Dupes A."/>
            <person name="Elong R."/>
            <person name="Falk J."/>
            <person name="Farina A."/>
            <person name="Faro S."/>
            <person name="Ferguson D."/>
            <person name="Fisher S."/>
            <person name="Foley C.D."/>
            <person name="Franke A."/>
            <person name="Friedrich D."/>
            <person name="Gadbois L."/>
            <person name="Gearin G."/>
            <person name="Gearin C.R."/>
            <person name="Giannoukos G."/>
            <person name="Goode T."/>
            <person name="Graham J."/>
            <person name="Grandbois E."/>
            <person name="Grewal S."/>
            <person name="Gyaltsen K."/>
            <person name="Hafez N."/>
            <person name="Hagos B."/>
            <person name="Hall J."/>
            <person name="Henson C."/>
            <person name="Hollinger A."/>
            <person name="Honan T."/>
            <person name="Huard M.D."/>
            <person name="Hughes L."/>
            <person name="Hurhula B."/>
            <person name="Husby M.E."/>
            <person name="Kamat A."/>
            <person name="Kanga B."/>
            <person name="Kashin S."/>
            <person name="Khazanovich D."/>
            <person name="Kisner P."/>
            <person name="Lance K."/>
            <person name="Lara M."/>
            <person name="Lee W."/>
            <person name="Lennon N."/>
            <person name="Letendre F."/>
            <person name="LeVine R."/>
            <person name="Lipovsky A."/>
            <person name="Liu X."/>
            <person name="Liu J."/>
            <person name="Liu S."/>
            <person name="Lokyitsang T."/>
            <person name="Lokyitsang Y."/>
            <person name="Lubonja R."/>
            <person name="Lui A."/>
            <person name="MacDonald P."/>
            <person name="Magnisalis V."/>
            <person name="Maru K."/>
            <person name="Matthews C."/>
            <person name="McCusker W."/>
            <person name="McDonough S."/>
            <person name="Mehta T."/>
            <person name="Meldrim J."/>
            <person name="Meneus L."/>
            <person name="Mihai O."/>
            <person name="Mihalev A."/>
            <person name="Mihova T."/>
            <person name="Mittelman R."/>
            <person name="Mlenga V."/>
            <person name="Montmayeur A."/>
            <person name="Mulrain L."/>
            <person name="Navidi A."/>
            <person name="Naylor J."/>
            <person name="Negash T."/>
            <person name="Nguyen T."/>
            <person name="Nguyen N."/>
            <person name="Nicol R."/>
            <person name="Norbu C."/>
            <person name="Norbu N."/>
            <person name="Novod N."/>
            <person name="O'Neill B."/>
            <person name="Osman S."/>
            <person name="Markiewicz E."/>
            <person name="Oyono O.L."/>
            <person name="Patti C."/>
            <person name="Phunkhang P."/>
            <person name="Pierre F."/>
            <person name="Priest M."/>
            <person name="Raghuraman S."/>
            <person name="Rege F."/>
            <person name="Reyes R."/>
            <person name="Rise C."/>
            <person name="Rogov P."/>
            <person name="Ross K."/>
            <person name="Ryan E."/>
            <person name="Settipalli S."/>
            <person name="Shea T."/>
            <person name="Sherpa N."/>
            <person name="Shi L."/>
            <person name="Shih D."/>
            <person name="Sparrow T."/>
            <person name="Spaulding J."/>
            <person name="Stalker J."/>
            <person name="Stange-Thomann N."/>
            <person name="Stavropoulos S."/>
            <person name="Stone C."/>
            <person name="Strader C."/>
            <person name="Tesfaye S."/>
            <person name="Thomson T."/>
            <person name="Thoulutsang Y."/>
            <person name="Thoulutsang D."/>
            <person name="Topham K."/>
            <person name="Topping I."/>
            <person name="Tsamla T."/>
            <person name="Vassiliev H."/>
            <person name="Vo A."/>
            <person name="Wangchuk T."/>
            <person name="Wangdi T."/>
            <person name="Weiand M."/>
            <person name="Wilkinson J."/>
            <person name="Wilson A."/>
            <person name="Yadav S."/>
            <person name="Young G."/>
            <person name="Yu Q."/>
            <person name="Zembek L."/>
            <person name="Zhong D."/>
            <person name="Zimmer A."/>
            <person name="Zwirko Z."/>
            <person name="Jaffe D.B."/>
            <person name="Alvarez P."/>
            <person name="Brockman W."/>
            <person name="Butler J."/>
            <person name="Chin C."/>
            <person name="Gnerre S."/>
            <person name="Grabherr M."/>
            <person name="Kleber M."/>
            <person name="Mauceli E."/>
            <person name="MacCallum I."/>
        </authorList>
    </citation>
    <scope>NUCLEOTIDE SEQUENCE [LARGE SCALE GENOMIC DNA]</scope>
    <source>
        <strain evidence="3">Tucson 14030-0811.24</strain>
    </source>
</reference>
<gene>
    <name evidence="2" type="primary">Dwil\GK21645</name>
    <name evidence="2" type="ORF">Dwil_GK21645</name>
</gene>
<accession>B4MPA2</accession>
<keyword evidence="3" id="KW-1185">Reference proteome</keyword>
<evidence type="ECO:0000313" key="3">
    <source>
        <dbReference type="Proteomes" id="UP000007798"/>
    </source>
</evidence>
<dbReference type="GO" id="GO:0008255">
    <property type="term" value="F:ecdysis-triggering hormone activity"/>
    <property type="evidence" value="ECO:0007669"/>
    <property type="project" value="EnsemblMetazoa"/>
</dbReference>
<evidence type="ECO:0000256" key="1">
    <source>
        <dbReference type="SAM" id="SignalP"/>
    </source>
</evidence>
<dbReference type="GO" id="GO:0005615">
    <property type="term" value="C:extracellular space"/>
    <property type="evidence" value="ECO:0007669"/>
    <property type="project" value="EnsemblMetazoa"/>
</dbReference>
<dbReference type="FunCoup" id="B4MPA2">
    <property type="interactions" value="68"/>
</dbReference>
<evidence type="ECO:0000313" key="2">
    <source>
        <dbReference type="EMBL" id="EDW73941.1"/>
    </source>
</evidence>
<dbReference type="HOGENOM" id="CLU_1300859_0_0_1"/>
<dbReference type="KEGG" id="dwi:6639995"/>
<feature type="signal peptide" evidence="1">
    <location>
        <begin position="1"/>
        <end position="19"/>
    </location>
</feature>
<protein>
    <submittedName>
        <fullName evidence="2">GK21645</fullName>
    </submittedName>
</protein>
<dbReference type="InParanoid" id="B4MPA2"/>
<dbReference type="Proteomes" id="UP000007798">
    <property type="component" value="Unassembled WGS sequence"/>
</dbReference>
<proteinExistence type="predicted"/>
<organism evidence="3">
    <name type="scientific">Drosophila willistoni</name>
    <name type="common">Fruit fly</name>
    <dbReference type="NCBI Taxonomy" id="7260"/>
    <lineage>
        <taxon>Eukaryota</taxon>
        <taxon>Metazoa</taxon>
        <taxon>Ecdysozoa</taxon>
        <taxon>Arthropoda</taxon>
        <taxon>Hexapoda</taxon>
        <taxon>Insecta</taxon>
        <taxon>Pterygota</taxon>
        <taxon>Neoptera</taxon>
        <taxon>Endopterygota</taxon>
        <taxon>Diptera</taxon>
        <taxon>Brachycera</taxon>
        <taxon>Muscomorpha</taxon>
        <taxon>Ephydroidea</taxon>
        <taxon>Drosophilidae</taxon>
        <taxon>Drosophila</taxon>
        <taxon>Sophophora</taxon>
    </lineage>
</organism>
<dbReference type="eggNOG" id="ENOG502TCV5">
    <property type="taxonomic scope" value="Eukaryota"/>
</dbReference>
<dbReference type="EMBL" id="CH963849">
    <property type="protein sequence ID" value="EDW73941.1"/>
    <property type="molecule type" value="Genomic_DNA"/>
</dbReference>
<dbReference type="OMA" id="FVHWKDF"/>